<reference evidence="3 4" key="1">
    <citation type="journal article" date="2016" name="BMC Genomics">
        <title>Genomic analysis of the nitrate-respiring Sphingopyxis granuli (formerly Sphingomonas macrogoltabida) strain TFA.</title>
        <authorList>
            <person name="Garcia-Romero I."/>
            <person name="Perez-Pulido A.J."/>
            <person name="Gonzalez-Flores Y.E."/>
            <person name="Reyes-Ramirez F."/>
            <person name="Santero E."/>
            <person name="Floriano B."/>
        </authorList>
    </citation>
    <scope>NUCLEOTIDE SEQUENCE [LARGE SCALE GENOMIC DNA]</scope>
    <source>
        <strain evidence="3 4">TFA</strain>
    </source>
</reference>
<keyword evidence="4" id="KW-1185">Reference proteome</keyword>
<organism evidence="3 4">
    <name type="scientific">Sphingopyxis granuli</name>
    <dbReference type="NCBI Taxonomy" id="267128"/>
    <lineage>
        <taxon>Bacteria</taxon>
        <taxon>Pseudomonadati</taxon>
        <taxon>Pseudomonadota</taxon>
        <taxon>Alphaproteobacteria</taxon>
        <taxon>Sphingomonadales</taxon>
        <taxon>Sphingomonadaceae</taxon>
        <taxon>Sphingopyxis</taxon>
    </lineage>
</organism>
<evidence type="ECO:0000313" key="4">
    <source>
        <dbReference type="Proteomes" id="UP000058599"/>
    </source>
</evidence>
<feature type="domain" description="DUF4424" evidence="2">
    <location>
        <begin position="30"/>
        <end position="313"/>
    </location>
</feature>
<sequence length="333" mass="36496">MPHARWIAVGGAIALAAVAAPAGAEDGGRGAGYAAEGPAFDLPADMRVERQEMHVALDSIRLVYVFHASTRRTVHFRFVLPAMPVDASPDAIGLDGQGEVAGLAADRRPLNYLDLSVRVNGAPLALSGRGRALHRGRDVTRQLLDAAVPLLYHLDEEAPWRRLPARTQAMLDADGLLVLDTADWSYQADFEWDQRFEPGDTRVEIRYVPVADYWSDINSAEFPEIAPGGPATRTYCIDDALRRAYFRHPAYDLFTIAHGWVAPAGRHGRTAHYRLVVDKGAAANMVAFCPAAARKTAATTFEWSAADVTPDRPFGALFFIAPDKQERERNPDQ</sequence>
<dbReference type="Pfam" id="PF14415">
    <property type="entry name" value="DUF4424"/>
    <property type="match status" value="1"/>
</dbReference>
<feature type="signal peptide" evidence="1">
    <location>
        <begin position="1"/>
        <end position="24"/>
    </location>
</feature>
<gene>
    <name evidence="3" type="ORF">SGRAN_3868</name>
</gene>
<feature type="chain" id="PRO_5041709649" description="DUF4424 domain-containing protein" evidence="1">
    <location>
        <begin position="25"/>
        <end position="333"/>
    </location>
</feature>
<keyword evidence="1" id="KW-0732">Signal</keyword>
<dbReference type="AlphaFoldDB" id="A0AA86GN60"/>
<dbReference type="KEGG" id="sgi:SGRAN_3868"/>
<protein>
    <recommendedName>
        <fullName evidence="2">DUF4424 domain-containing protein</fullName>
    </recommendedName>
</protein>
<dbReference type="EMBL" id="CP012199">
    <property type="protein sequence ID" value="AMG76200.1"/>
    <property type="molecule type" value="Genomic_DNA"/>
</dbReference>
<evidence type="ECO:0000313" key="3">
    <source>
        <dbReference type="EMBL" id="AMG76200.1"/>
    </source>
</evidence>
<evidence type="ECO:0000256" key="1">
    <source>
        <dbReference type="SAM" id="SignalP"/>
    </source>
</evidence>
<proteinExistence type="predicted"/>
<dbReference type="InterPro" id="IPR025538">
    <property type="entry name" value="DUF4424"/>
</dbReference>
<dbReference type="Proteomes" id="UP000058599">
    <property type="component" value="Chromosome"/>
</dbReference>
<dbReference type="RefSeq" id="WP_082737366.1">
    <property type="nucleotide sequence ID" value="NZ_CP012199.1"/>
</dbReference>
<name>A0AA86GN60_9SPHN</name>
<accession>A0AA86GN60</accession>
<evidence type="ECO:0000259" key="2">
    <source>
        <dbReference type="Pfam" id="PF14415"/>
    </source>
</evidence>